<evidence type="ECO:0000256" key="1">
    <source>
        <dbReference type="SAM" id="Phobius"/>
    </source>
</evidence>
<gene>
    <name evidence="3" type="primary">LOC113465713</name>
</gene>
<dbReference type="RefSeq" id="XP_026676266.1">
    <property type="nucleotide sequence ID" value="XM_026820465.1"/>
</dbReference>
<dbReference type="GeneID" id="113465713"/>
<dbReference type="KEGG" id="dci:113465713"/>
<dbReference type="Proteomes" id="UP000079169">
    <property type="component" value="Unplaced"/>
</dbReference>
<evidence type="ECO:0000313" key="2">
    <source>
        <dbReference type="Proteomes" id="UP000079169"/>
    </source>
</evidence>
<organism evidence="2 3">
    <name type="scientific">Diaphorina citri</name>
    <name type="common">Asian citrus psyllid</name>
    <dbReference type="NCBI Taxonomy" id="121845"/>
    <lineage>
        <taxon>Eukaryota</taxon>
        <taxon>Metazoa</taxon>
        <taxon>Ecdysozoa</taxon>
        <taxon>Arthropoda</taxon>
        <taxon>Hexapoda</taxon>
        <taxon>Insecta</taxon>
        <taxon>Pterygota</taxon>
        <taxon>Neoptera</taxon>
        <taxon>Paraneoptera</taxon>
        <taxon>Hemiptera</taxon>
        <taxon>Sternorrhyncha</taxon>
        <taxon>Psylloidea</taxon>
        <taxon>Psyllidae</taxon>
        <taxon>Diaphorininae</taxon>
        <taxon>Diaphorina</taxon>
    </lineage>
</organism>
<dbReference type="PROSITE" id="PS51257">
    <property type="entry name" value="PROKAR_LIPOPROTEIN"/>
    <property type="match status" value="1"/>
</dbReference>
<evidence type="ECO:0000313" key="3">
    <source>
        <dbReference type="RefSeq" id="XP_026676266.1"/>
    </source>
</evidence>
<keyword evidence="2" id="KW-1185">Reference proteome</keyword>
<dbReference type="SMR" id="A0A3Q0IJ48"/>
<dbReference type="STRING" id="121845.A0A3Q0IJ48"/>
<feature type="transmembrane region" description="Helical" evidence="1">
    <location>
        <begin position="6"/>
        <end position="29"/>
    </location>
</feature>
<keyword evidence="1" id="KW-0472">Membrane</keyword>
<dbReference type="PaxDb" id="121845-A0A3Q0IJ48"/>
<protein>
    <submittedName>
        <fullName evidence="3">Ionotropic receptor 25a-like</fullName>
    </submittedName>
</protein>
<proteinExistence type="predicted"/>
<reference evidence="3" key="1">
    <citation type="submission" date="2025-08" db="UniProtKB">
        <authorList>
            <consortium name="RefSeq"/>
        </authorList>
    </citation>
    <scope>IDENTIFICATION</scope>
</reference>
<dbReference type="AlphaFoldDB" id="A0A3Q0IJ48"/>
<sequence>MCDPRGVFIVIFVGIALACVTLAFEYWWYKYRNPQLNEFAANKQNIEEFNRKMKIAAITDYENVRNRHYQSNFTKKSSLPPVSDQWLQ</sequence>
<accession>A0A3Q0IJ48</accession>
<keyword evidence="1" id="KW-1133">Transmembrane helix</keyword>
<keyword evidence="1" id="KW-0812">Transmembrane</keyword>
<name>A0A3Q0IJ48_DIACI</name>